<dbReference type="GO" id="GO:0032153">
    <property type="term" value="C:cell division site"/>
    <property type="evidence" value="ECO:0007669"/>
    <property type="project" value="TreeGrafter"/>
</dbReference>
<keyword evidence="5 6" id="KW-0472">Membrane</keyword>
<proteinExistence type="predicted"/>
<dbReference type="Pfam" id="PF00905">
    <property type="entry name" value="Transpeptidase"/>
    <property type="match status" value="1"/>
</dbReference>
<comment type="caution">
    <text evidence="8">The sequence shown here is derived from an EMBL/GenBank/DDBJ whole genome shotgun (WGS) entry which is preliminary data.</text>
</comment>
<feature type="transmembrane region" description="Helical" evidence="6">
    <location>
        <begin position="499"/>
        <end position="531"/>
    </location>
</feature>
<gene>
    <name evidence="8" type="ORF">EPD60_15385</name>
</gene>
<dbReference type="InterPro" id="IPR013784">
    <property type="entry name" value="Carb-bd-like_fold"/>
</dbReference>
<evidence type="ECO:0000256" key="5">
    <source>
        <dbReference type="ARBA" id="ARBA00023136"/>
    </source>
</evidence>
<dbReference type="Proteomes" id="UP000295334">
    <property type="component" value="Unassembled WGS sequence"/>
</dbReference>
<reference evidence="8 9" key="1">
    <citation type="submission" date="2019-03" db="EMBL/GenBank/DDBJ databases">
        <authorList>
            <person name="Kim M.K.M."/>
        </authorList>
    </citation>
    <scope>NUCLEOTIDE SEQUENCE [LARGE SCALE GENOMIC DNA]</scope>
    <source>
        <strain evidence="8 9">17J68-12</strain>
    </source>
</reference>
<feature type="transmembrane region" description="Helical" evidence="6">
    <location>
        <begin position="679"/>
        <end position="697"/>
    </location>
</feature>
<feature type="transmembrane region" description="Helical" evidence="6">
    <location>
        <begin position="741"/>
        <end position="766"/>
    </location>
</feature>
<comment type="subcellular location">
    <subcellularLocation>
        <location evidence="1">Membrane</location>
        <topology evidence="1">Multi-pass membrane protein</topology>
    </subcellularLocation>
</comment>
<dbReference type="GO" id="GO:0005886">
    <property type="term" value="C:plasma membrane"/>
    <property type="evidence" value="ECO:0007669"/>
    <property type="project" value="TreeGrafter"/>
</dbReference>
<feature type="transmembrane region" description="Helical" evidence="6">
    <location>
        <begin position="356"/>
        <end position="375"/>
    </location>
</feature>
<keyword evidence="9" id="KW-1185">Reference proteome</keyword>
<dbReference type="InterPro" id="IPR001460">
    <property type="entry name" value="PCN-bd_Tpept"/>
</dbReference>
<feature type="transmembrane region" description="Helical" evidence="6">
    <location>
        <begin position="430"/>
        <end position="448"/>
    </location>
</feature>
<organism evidence="8 9">
    <name type="scientific">Flaviaesturariibacter flavus</name>
    <dbReference type="NCBI Taxonomy" id="2502780"/>
    <lineage>
        <taxon>Bacteria</taxon>
        <taxon>Pseudomonadati</taxon>
        <taxon>Bacteroidota</taxon>
        <taxon>Chitinophagia</taxon>
        <taxon>Chitinophagales</taxon>
        <taxon>Chitinophagaceae</taxon>
        <taxon>Flaviaestuariibacter</taxon>
    </lineage>
</organism>
<accession>A0A4R1B5C5</accession>
<dbReference type="GO" id="GO:0030246">
    <property type="term" value="F:carbohydrate binding"/>
    <property type="evidence" value="ECO:0007669"/>
    <property type="project" value="InterPro"/>
</dbReference>
<evidence type="ECO:0000256" key="6">
    <source>
        <dbReference type="SAM" id="Phobius"/>
    </source>
</evidence>
<dbReference type="Pfam" id="PF01098">
    <property type="entry name" value="FTSW_RODA_SPOVE"/>
    <property type="match status" value="1"/>
</dbReference>
<evidence type="ECO:0000256" key="2">
    <source>
        <dbReference type="ARBA" id="ARBA00022692"/>
    </source>
</evidence>
<keyword evidence="3" id="KW-0133">Cell shape</keyword>
<keyword evidence="2 6" id="KW-0812">Transmembrane</keyword>
<sequence>MHCFSATPLSPALCTAHTKKEVPVTKRRTERVLLLAIALVLGGLFALLYRKQEADFAAVPQRLSEGTMVNLNADPNGEALARLLLDQYYFEDPRDVRLIKEAVASGRQSVTELDNTGALNKRPFLVPAGDALARGGTALQKRARLANRLIGFDGPDSMRYLQEKKAPPPLPAVQQLAMGRGALAGTIRDAAGLPAAGVLVRLERVLPQDSSAGTDAEAAVDLLKDGLRYRRAPGAQPVWVAAYARTDASGNWRFEGLAEGAAYEVLPLQPGYTFGPVKGVAELKGTARRAFTRSPLTLRLFSGRDFNLLKREGALIVRTPDEARTWFWVIGVGILVIFLLLHLFLSARLPGTDPFLLPLLMLLTGLSFLTLLSLQDPLRDRFLARSTFWYFLAGMVGVFVVLLFNMARFTPDAGAYRMFAVKGRKGERGLQWGLAALALLVATIIFGSGPEGSGVKVNLFGFQPSESIRFLIVLFLAGFFAANERLISEYATARRRWSFFYPALAAVAGTILLFLMLGDLGPALVVCFTFIVLFSFSRGDFWIMAATVALFVLANLVIGNPLIATGVTVVLLSVYLRFFYKRLSESSVIALTVLAGFLLLDQVPMLDRLFPGPVQRLVDRRAIWQNPWDNEVFGGDQIANGIWGMASGGASGQGIGEGFAKTIPEAHTDMILPAIGEELGWAGVVCLFLLFLVYLHRALLIGRATGRPFLFYLCAGIGISTFIQFLLIAGGSTGALPLSGITLPFISYGGSSLIINLVAAGFLLSASFVRGSEAQLDYVRRRQDHNLVPAMAVALLGIVALSVNLGRYLFQPARWVVQPALVADRSGARMFSYNPRIAILMNRLEAGALYDREHRLVATSRSEHLLRQRDTLLSGGVTPGALTRLSRRRLDRYYPYGDELFFWTGDANTGVFTGSLNGWFGEYRMAAELRGFSTPETTYEVRAHHYRESRFLPPSERDMTVVGRDYSALAPLLLAGIDSKEVESFKQRNRDVQLSIDAALQTALQRGLAASDSLRDNRVSIVVLSDRSGDVLASACWPLPPTEDWEALTMTPREAARQPWLLTLRDLGFSHATQPGSTAKLATALAGLNKYGPELAEKKLLIRPQDLIRVRSAEPDEPGMIGMERAIVKSNNSYFIKLANEMKLQEEMATIYLQTGMFWRGVGGYFYERPINNGAREESWRDLWRRTEFTSLRRYNPNDIRRTRGQGVSGAAWGQGELTATPAAVARLAAGIANGGALVPHRIVLKIADSTLPVKNAEPIAHTPQLAQLLTGFMKAQSAGKRGILGLTVAGKTGTPERILRGQRINDGWYVFFAPASRGDGNIVCCIRIEATKGSSDAVQLAGRLVIPELLRRGYVRSFPGAGATDSMIRIRPLPPNE</sequence>
<feature type="transmembrane region" description="Helical" evidence="6">
    <location>
        <begin position="468"/>
        <end position="487"/>
    </location>
</feature>
<dbReference type="InterPro" id="IPR012338">
    <property type="entry name" value="Beta-lactam/transpept-like"/>
</dbReference>
<dbReference type="GO" id="GO:0008360">
    <property type="term" value="P:regulation of cell shape"/>
    <property type="evidence" value="ECO:0007669"/>
    <property type="project" value="UniProtKB-KW"/>
</dbReference>
<feature type="domain" description="Penicillin-binding protein transpeptidase" evidence="7">
    <location>
        <begin position="1020"/>
        <end position="1336"/>
    </location>
</feature>
<evidence type="ECO:0000313" key="9">
    <source>
        <dbReference type="Proteomes" id="UP000295334"/>
    </source>
</evidence>
<dbReference type="PANTHER" id="PTHR30474">
    <property type="entry name" value="CELL CYCLE PROTEIN"/>
    <property type="match status" value="1"/>
</dbReference>
<feature type="transmembrane region" description="Helical" evidence="6">
    <location>
        <begin position="325"/>
        <end position="344"/>
    </location>
</feature>
<dbReference type="GO" id="GO:0051301">
    <property type="term" value="P:cell division"/>
    <property type="evidence" value="ECO:0007669"/>
    <property type="project" value="InterPro"/>
</dbReference>
<feature type="transmembrane region" description="Helical" evidence="6">
    <location>
        <begin position="787"/>
        <end position="810"/>
    </location>
</feature>
<dbReference type="InterPro" id="IPR001182">
    <property type="entry name" value="FtsW/RodA"/>
</dbReference>
<feature type="transmembrane region" description="Helical" evidence="6">
    <location>
        <begin position="709"/>
        <end position="729"/>
    </location>
</feature>
<feature type="transmembrane region" description="Helical" evidence="6">
    <location>
        <begin position="588"/>
        <end position="606"/>
    </location>
</feature>
<dbReference type="OrthoDB" id="9812661at2"/>
<name>A0A4R1B5C5_9BACT</name>
<evidence type="ECO:0000259" key="7">
    <source>
        <dbReference type="Pfam" id="PF00905"/>
    </source>
</evidence>
<feature type="transmembrane region" description="Helical" evidence="6">
    <location>
        <begin position="543"/>
        <end position="576"/>
    </location>
</feature>
<feature type="transmembrane region" description="Helical" evidence="6">
    <location>
        <begin position="32"/>
        <end position="49"/>
    </location>
</feature>
<dbReference type="SUPFAM" id="SSF56601">
    <property type="entry name" value="beta-lactamase/transpeptidase-like"/>
    <property type="match status" value="1"/>
</dbReference>
<dbReference type="Gene3D" id="3.40.710.10">
    <property type="entry name" value="DD-peptidase/beta-lactamase superfamily"/>
    <property type="match status" value="1"/>
</dbReference>
<dbReference type="GO" id="GO:0008658">
    <property type="term" value="F:penicillin binding"/>
    <property type="evidence" value="ECO:0007669"/>
    <property type="project" value="InterPro"/>
</dbReference>
<protein>
    <submittedName>
        <fullName evidence="8">Cell cycle protein</fullName>
    </submittedName>
</protein>
<dbReference type="PANTHER" id="PTHR30474:SF3">
    <property type="entry name" value="PEPTIDOGLYCAN GLYCOSYLTRANSFERASE RODA"/>
    <property type="match status" value="1"/>
</dbReference>
<feature type="transmembrane region" description="Helical" evidence="6">
    <location>
        <begin position="387"/>
        <end position="409"/>
    </location>
</feature>
<keyword evidence="4 6" id="KW-1133">Transmembrane helix</keyword>
<evidence type="ECO:0000256" key="3">
    <source>
        <dbReference type="ARBA" id="ARBA00022960"/>
    </source>
</evidence>
<evidence type="ECO:0000256" key="4">
    <source>
        <dbReference type="ARBA" id="ARBA00022989"/>
    </source>
</evidence>
<evidence type="ECO:0000256" key="1">
    <source>
        <dbReference type="ARBA" id="ARBA00004141"/>
    </source>
</evidence>
<dbReference type="EMBL" id="SJZI01000050">
    <property type="protein sequence ID" value="TCJ12700.1"/>
    <property type="molecule type" value="Genomic_DNA"/>
</dbReference>
<dbReference type="SUPFAM" id="SSF49452">
    <property type="entry name" value="Starch-binding domain-like"/>
    <property type="match status" value="1"/>
</dbReference>
<evidence type="ECO:0000313" key="8">
    <source>
        <dbReference type="EMBL" id="TCJ12700.1"/>
    </source>
</evidence>
<dbReference type="GO" id="GO:0015648">
    <property type="term" value="F:lipid-linked peptidoglycan transporter activity"/>
    <property type="evidence" value="ECO:0007669"/>
    <property type="project" value="TreeGrafter"/>
</dbReference>